<reference evidence="1" key="1">
    <citation type="journal article" date="2021" name="Environ. Microbiol.">
        <title>Gene family expansions and transcriptome signatures uncover fungal adaptations to wood decay.</title>
        <authorList>
            <person name="Hage H."/>
            <person name="Miyauchi S."/>
            <person name="Viragh M."/>
            <person name="Drula E."/>
            <person name="Min B."/>
            <person name="Chaduli D."/>
            <person name="Navarro D."/>
            <person name="Favel A."/>
            <person name="Norest M."/>
            <person name="Lesage-Meessen L."/>
            <person name="Balint B."/>
            <person name="Merenyi Z."/>
            <person name="de Eugenio L."/>
            <person name="Morin E."/>
            <person name="Martinez A.T."/>
            <person name="Baldrian P."/>
            <person name="Stursova M."/>
            <person name="Martinez M.J."/>
            <person name="Novotny C."/>
            <person name="Magnuson J.K."/>
            <person name="Spatafora J.W."/>
            <person name="Maurice S."/>
            <person name="Pangilinan J."/>
            <person name="Andreopoulos W."/>
            <person name="LaButti K."/>
            <person name="Hundley H."/>
            <person name="Na H."/>
            <person name="Kuo A."/>
            <person name="Barry K."/>
            <person name="Lipzen A."/>
            <person name="Henrissat B."/>
            <person name="Riley R."/>
            <person name="Ahrendt S."/>
            <person name="Nagy L.G."/>
            <person name="Grigoriev I.V."/>
            <person name="Martin F."/>
            <person name="Rosso M.N."/>
        </authorList>
    </citation>
    <scope>NUCLEOTIDE SEQUENCE</scope>
    <source>
        <strain evidence="1">CBS 384.51</strain>
    </source>
</reference>
<organism evidence="1 2">
    <name type="scientific">Irpex rosettiformis</name>
    <dbReference type="NCBI Taxonomy" id="378272"/>
    <lineage>
        <taxon>Eukaryota</taxon>
        <taxon>Fungi</taxon>
        <taxon>Dikarya</taxon>
        <taxon>Basidiomycota</taxon>
        <taxon>Agaricomycotina</taxon>
        <taxon>Agaricomycetes</taxon>
        <taxon>Polyporales</taxon>
        <taxon>Irpicaceae</taxon>
        <taxon>Irpex</taxon>
    </lineage>
</organism>
<keyword evidence="2" id="KW-1185">Reference proteome</keyword>
<gene>
    <name evidence="1" type="ORF">BDY19DRAFT_996232</name>
</gene>
<sequence length="595" mass="66224">MTLKTLRNMGKGLYKPFLTIGTDTRETPDVSDPDTAIPTTMPIGEVQEKVKVAGDVVELETTGQVPACQPDRAAASSTESNQFEVVKEATRGKALVTTMRVADDKPRNNGGHRREEVEASSKKIQQLEAEKEFLSETLDKARTANEKLREKMSGAAQTSFEKTAKLEEEKGALSKSLIEAKAACEKLSGRIAELDRTSSEKTTALENRCREFEARARTAQKDLLSTRKELTETTRAFETCKLEQKKIVELLEIRTAELRAAQASLGSPPSLSHGDIKRMVDHLNAEVFQMSALMADQFPFEDTRTSLHTERCQLAHDRISHMVGSGLAHAVRTCSHGEDDSTLVQIMIQAYIVERIWWICRMWGFSVDPTHASMLDDLHYKIFEKESQSTSARWRSLTKRYLSDGLDQESIIAALRDRVVGGIVDALVVAGVQQSVEVIEIKVRESFGERISGVVVKALELRKATGEDMTTSEFVILCAHDGDCFQRESMENTEEMGSSRKGRTQAQEGQPVLCTTELGLCRFERKTTEGAKGEIEKNVLLKAKVALNSMVEEFVRQQQQRQEKAAASSREAVTWFGKGAASYNENPIRFIFGSS</sequence>
<dbReference type="EMBL" id="MU274926">
    <property type="protein sequence ID" value="KAI0086045.1"/>
    <property type="molecule type" value="Genomic_DNA"/>
</dbReference>
<name>A0ACB8TVH1_9APHY</name>
<evidence type="ECO:0000313" key="2">
    <source>
        <dbReference type="Proteomes" id="UP001055072"/>
    </source>
</evidence>
<dbReference type="Proteomes" id="UP001055072">
    <property type="component" value="Unassembled WGS sequence"/>
</dbReference>
<proteinExistence type="predicted"/>
<comment type="caution">
    <text evidence="1">The sequence shown here is derived from an EMBL/GenBank/DDBJ whole genome shotgun (WGS) entry which is preliminary data.</text>
</comment>
<protein>
    <submittedName>
        <fullName evidence="1">Uncharacterized protein</fullName>
    </submittedName>
</protein>
<evidence type="ECO:0000313" key="1">
    <source>
        <dbReference type="EMBL" id="KAI0086045.1"/>
    </source>
</evidence>
<accession>A0ACB8TVH1</accession>